<gene>
    <name evidence="6" type="ORF">KC909_05395</name>
</gene>
<evidence type="ECO:0000313" key="7">
    <source>
        <dbReference type="Proteomes" id="UP000783287"/>
    </source>
</evidence>
<dbReference type="CDD" id="cd05797">
    <property type="entry name" value="Ribosomal_L10"/>
    <property type="match status" value="1"/>
</dbReference>
<organism evidence="6 7">
    <name type="scientific">Candidatus Dojkabacteria bacterium</name>
    <dbReference type="NCBI Taxonomy" id="2099670"/>
    <lineage>
        <taxon>Bacteria</taxon>
        <taxon>Candidatus Dojkabacteria</taxon>
    </lineage>
</organism>
<dbReference type="GO" id="GO:1990904">
    <property type="term" value="C:ribonucleoprotein complex"/>
    <property type="evidence" value="ECO:0007669"/>
    <property type="project" value="UniProtKB-KW"/>
</dbReference>
<dbReference type="Pfam" id="PF00466">
    <property type="entry name" value="Ribosomal_L10"/>
    <property type="match status" value="1"/>
</dbReference>
<evidence type="ECO:0000256" key="5">
    <source>
        <dbReference type="ARBA" id="ARBA00035502"/>
    </source>
</evidence>
<protein>
    <recommendedName>
        <fullName evidence="4">Large ribosomal subunit protein uL10</fullName>
    </recommendedName>
    <alternativeName>
        <fullName evidence="5">50S ribosomal protein L10</fullName>
    </alternativeName>
</protein>
<evidence type="ECO:0000313" key="6">
    <source>
        <dbReference type="EMBL" id="MCA9383774.1"/>
    </source>
</evidence>
<evidence type="ECO:0000256" key="4">
    <source>
        <dbReference type="ARBA" id="ARBA00035202"/>
    </source>
</evidence>
<dbReference type="GO" id="GO:0005840">
    <property type="term" value="C:ribosome"/>
    <property type="evidence" value="ECO:0007669"/>
    <property type="project" value="UniProtKB-KW"/>
</dbReference>
<dbReference type="InterPro" id="IPR043141">
    <property type="entry name" value="Ribosomal_uL10-like_sf"/>
</dbReference>
<dbReference type="PANTHER" id="PTHR11560">
    <property type="entry name" value="39S RIBOSOMAL PROTEIN L10, MITOCHONDRIAL"/>
    <property type="match status" value="1"/>
</dbReference>
<dbReference type="Proteomes" id="UP000783287">
    <property type="component" value="Unassembled WGS sequence"/>
</dbReference>
<evidence type="ECO:0000256" key="1">
    <source>
        <dbReference type="ARBA" id="ARBA00008889"/>
    </source>
</evidence>
<dbReference type="Gene3D" id="3.30.70.1730">
    <property type="match status" value="1"/>
</dbReference>
<evidence type="ECO:0000256" key="3">
    <source>
        <dbReference type="ARBA" id="ARBA00023274"/>
    </source>
</evidence>
<sequence length="150" mass="16419">TFFVVRPIGITANESSQLKKDTYEFDATYNVVKNNLLKVALKEENLPELEILENQEHAVVFVGDQVSEAAKVLSKFAKETDKMEIQGGMLKGSVISGSQVKELADLPSKEQLIGQLLSVFNGPVRGLVTVLNGNVRELVYALNAIAEAKQ</sequence>
<name>A0A955RJS1_9BACT</name>
<keyword evidence="3" id="KW-0687">Ribonucleoprotein</keyword>
<comment type="caution">
    <text evidence="6">The sequence shown here is derived from an EMBL/GenBank/DDBJ whole genome shotgun (WGS) entry which is preliminary data.</text>
</comment>
<dbReference type="SUPFAM" id="SSF160369">
    <property type="entry name" value="Ribosomal protein L10-like"/>
    <property type="match status" value="1"/>
</dbReference>
<dbReference type="EMBL" id="JAGQLK010000132">
    <property type="protein sequence ID" value="MCA9383774.1"/>
    <property type="molecule type" value="Genomic_DNA"/>
</dbReference>
<evidence type="ECO:0000256" key="2">
    <source>
        <dbReference type="ARBA" id="ARBA00022980"/>
    </source>
</evidence>
<dbReference type="Gene3D" id="6.10.250.290">
    <property type="match status" value="1"/>
</dbReference>
<dbReference type="AlphaFoldDB" id="A0A955RJS1"/>
<accession>A0A955RJS1</accession>
<dbReference type="InterPro" id="IPR001790">
    <property type="entry name" value="Ribosomal_uL10"/>
</dbReference>
<reference evidence="6" key="1">
    <citation type="submission" date="2020-04" db="EMBL/GenBank/DDBJ databases">
        <authorList>
            <person name="Zhang T."/>
        </authorList>
    </citation>
    <scope>NUCLEOTIDE SEQUENCE</scope>
    <source>
        <strain evidence="6">HKST-UBA14</strain>
    </source>
</reference>
<proteinExistence type="inferred from homology"/>
<dbReference type="NCBIfam" id="NF000955">
    <property type="entry name" value="PRK00099.1-1"/>
    <property type="match status" value="1"/>
</dbReference>
<comment type="similarity">
    <text evidence="1">Belongs to the universal ribosomal protein uL10 family.</text>
</comment>
<keyword evidence="2 6" id="KW-0689">Ribosomal protein</keyword>
<feature type="non-terminal residue" evidence="6">
    <location>
        <position position="1"/>
    </location>
</feature>
<dbReference type="InterPro" id="IPR047865">
    <property type="entry name" value="Ribosomal_uL10_bac_type"/>
</dbReference>
<reference evidence="6" key="2">
    <citation type="journal article" date="2021" name="Microbiome">
        <title>Successional dynamics and alternative stable states in a saline activated sludge microbial community over 9 years.</title>
        <authorList>
            <person name="Wang Y."/>
            <person name="Ye J."/>
            <person name="Ju F."/>
            <person name="Liu L."/>
            <person name="Boyd J.A."/>
            <person name="Deng Y."/>
            <person name="Parks D.H."/>
            <person name="Jiang X."/>
            <person name="Yin X."/>
            <person name="Woodcroft B.J."/>
            <person name="Tyson G.W."/>
            <person name="Hugenholtz P."/>
            <person name="Polz M.F."/>
            <person name="Zhang T."/>
        </authorList>
    </citation>
    <scope>NUCLEOTIDE SEQUENCE</scope>
    <source>
        <strain evidence="6">HKST-UBA14</strain>
    </source>
</reference>